<evidence type="ECO:0000256" key="3">
    <source>
        <dbReference type="ARBA" id="ARBA00022581"/>
    </source>
</evidence>
<gene>
    <name evidence="10 11" type="primary">vpu</name>
</gene>
<reference evidence="11" key="1">
    <citation type="journal article" date="2017" name="Retrovirology">
        <title>Effective treatment of SIVcpz-induced immunodeficiency in a captive western chimpanzee.</title>
        <authorList>
            <person name="Barbian H.J."/>
            <person name="Jackson-Jewett R."/>
            <person name="Brown C.S."/>
            <person name="Bibollet-Ruche F."/>
            <person name="Learn G.H."/>
            <person name="Decker T."/>
            <person name="Kreider E.F."/>
            <person name="Li Y."/>
            <person name="Denny T.N."/>
            <person name="Sharp P.M."/>
            <person name="Shaw G.M."/>
            <person name="Lifson J."/>
            <person name="Acosta E.P."/>
            <person name="Saag M.S."/>
            <person name="Bar K.J."/>
            <person name="Hahn B.H."/>
        </authorList>
    </citation>
    <scope>NUCLEOTIDE SEQUENCE</scope>
    <source>
        <strain evidence="11">CH-115.3pr.2000.33</strain>
    </source>
</reference>
<organism evidence="11">
    <name type="scientific">Simian immunodeficiency virus</name>
    <name type="common">SIV</name>
    <dbReference type="NCBI Taxonomy" id="11723"/>
    <lineage>
        <taxon>Viruses</taxon>
        <taxon>Riboviria</taxon>
        <taxon>Pararnavirae</taxon>
        <taxon>Artverviricota</taxon>
        <taxon>Revtraviricetes</taxon>
        <taxon>Ortervirales</taxon>
        <taxon>Retroviridae</taxon>
        <taxon>Orthoretrovirinae</taxon>
        <taxon>Lentivirus</taxon>
        <taxon>Lentivirus simimdef</taxon>
    </lineage>
</organism>
<keyword evidence="7 10" id="KW-0406">Ion transport</keyword>
<evidence type="ECO:0000256" key="4">
    <source>
        <dbReference type="ARBA" id="ARBA00022692"/>
    </source>
</evidence>
<keyword evidence="6 10" id="KW-1043">Host membrane</keyword>
<organismHost>
    <name type="scientific">Pan troglodytes</name>
    <name type="common">Chimpanzee</name>
    <dbReference type="NCBI Taxonomy" id="9598"/>
</organismHost>
<dbReference type="GO" id="GO:0033644">
    <property type="term" value="C:host cell membrane"/>
    <property type="evidence" value="ECO:0007669"/>
    <property type="project" value="UniProtKB-SubCell"/>
</dbReference>
<evidence type="ECO:0000256" key="7">
    <source>
        <dbReference type="ARBA" id="ARBA00023065"/>
    </source>
</evidence>
<sequence length="83" mass="9732">MTTLFEYAFLAFSIVLWIICIPILYKLYKIYKQQQVVDKRNQRIIEVLSRRLSIDSAIEEDEEADTYYLGSGFANPVYRGGDE</sequence>
<dbReference type="InterPro" id="IPR008187">
    <property type="entry name" value="Vpu"/>
</dbReference>
<keyword evidence="1 10" id="KW-0813">Transport</keyword>
<evidence type="ECO:0000313" key="11">
    <source>
        <dbReference type="EMBL" id="ASC61090.1"/>
    </source>
</evidence>
<accession>A0A1Z3GT78</accession>
<evidence type="ECO:0000256" key="2">
    <source>
        <dbReference type="ARBA" id="ARBA00022553"/>
    </source>
</evidence>
<dbReference type="GO" id="GO:0019076">
    <property type="term" value="P:viral release from host cell"/>
    <property type="evidence" value="ECO:0007669"/>
    <property type="project" value="UniProtKB-UniRule"/>
</dbReference>
<dbReference type="GO" id="GO:0032801">
    <property type="term" value="P:receptor catabolic process"/>
    <property type="evidence" value="ECO:0007669"/>
    <property type="project" value="InterPro"/>
</dbReference>
<dbReference type="EMBL" id="KY989761">
    <property type="protein sequence ID" value="ASC61090.1"/>
    <property type="molecule type" value="Genomic_RNA"/>
</dbReference>
<evidence type="ECO:0000256" key="10">
    <source>
        <dbReference type="RuleBase" id="RU364058"/>
    </source>
</evidence>
<keyword evidence="3 10" id="KW-0945">Host-virus interaction</keyword>
<keyword evidence="9 10" id="KW-0407">Ion channel</keyword>
<comment type="similarity">
    <text evidence="10">Belongs to the HIV-1 VPU protein family.</text>
</comment>
<evidence type="ECO:0000256" key="5">
    <source>
        <dbReference type="ARBA" id="ARBA00022703"/>
    </source>
</evidence>
<comment type="function">
    <text evidence="10">Enhances virion budding, by targeting human CD4 and Tetherin/BST2 to proteasome degradation. Degradation of CD4 prevents any unwanted premature interactions between viral Env and its receptor human CD4 in the endoplasmic reticulum. Degradation of antiretroviral protein Tetherin/BST2 is important for virion budding, as BST2 tethers new viral particles to the host cell membrane. Mechanistically, Vpu bridges either CD4 or BST2 to BTRC, a substrate recognition subunit of the Skp1/Cullin/F-box protein E3 ubiquitin ligase, induces their ubiquitination and subsequent proteasomal degradation. The alteration of the E3 ligase specificity by Vpu seems to interfere with the degradation of host IKBKB, leading to NF-kappa-B down-regulation and subsequent apoptosis. Acts as a viroporin that forms an oligomeric ion channel in membranes. Modulates the host DNA repair mechanisms to promote degradation of nuclear viral cDNA in cells that are already productively infected in order to suppress immune sensing and proviral hyper-integration (superinfection). Manipulates PML-NBs and modulates SUMOylation of host BLM protein thereby enhancing its DNA-end processing activity toward viral unintegrated linear DNA. Also inhibits RAD52-mediated homologous repair of viral cDNA, preventing the generation of dead-end circular forms of single copies of the long terminal repeat and permitting sustained nucleolytic attack.</text>
</comment>
<evidence type="ECO:0000256" key="6">
    <source>
        <dbReference type="ARBA" id="ARBA00022870"/>
    </source>
</evidence>
<evidence type="ECO:0000256" key="8">
    <source>
        <dbReference type="ARBA" id="ARBA00023136"/>
    </source>
</evidence>
<evidence type="ECO:0000256" key="1">
    <source>
        <dbReference type="ARBA" id="ARBA00022448"/>
    </source>
</evidence>
<evidence type="ECO:0000256" key="9">
    <source>
        <dbReference type="ARBA" id="ARBA00023303"/>
    </source>
</evidence>
<organismHost>
    <name type="scientific">Cercopithecidae</name>
    <name type="common">Old World monkeys</name>
    <dbReference type="NCBI Taxonomy" id="9527"/>
</organismHost>
<proteinExistence type="inferred from homology"/>
<protein>
    <recommendedName>
        <fullName evidence="10">Protein Vpu</fullName>
    </recommendedName>
    <alternativeName>
        <fullName evidence="10">U ORF protein</fullName>
    </alternativeName>
    <alternativeName>
        <fullName evidence="10">Viral protein U</fullName>
    </alternativeName>
</protein>
<keyword evidence="5 10" id="KW-0053">Apoptosis</keyword>
<feature type="transmembrane region" description="Helical" evidence="10">
    <location>
        <begin position="6"/>
        <end position="25"/>
    </location>
</feature>
<dbReference type="Pfam" id="PF00558">
    <property type="entry name" value="Vpu"/>
    <property type="match status" value="1"/>
</dbReference>
<keyword evidence="4 10" id="KW-0812">Transmembrane</keyword>
<keyword evidence="2" id="KW-0597">Phosphoprotein</keyword>
<name>A0A1Z3GT78_SIV</name>
<keyword evidence="8 10" id="KW-0472">Membrane</keyword>
<comment type="subcellular location">
    <subcellularLocation>
        <location evidence="10">Host membrane</location>
        <topology evidence="10">Single-pass type I membrane protein</topology>
    </subcellularLocation>
</comment>
<keyword evidence="10" id="KW-1133">Transmembrane helix</keyword>
<dbReference type="GO" id="GO:0005261">
    <property type="term" value="F:monoatomic cation channel activity"/>
    <property type="evidence" value="ECO:0007669"/>
    <property type="project" value="InterPro"/>
</dbReference>